<dbReference type="SMART" id="SM00465">
    <property type="entry name" value="GIYc"/>
    <property type="match status" value="1"/>
</dbReference>
<dbReference type="PROSITE" id="PS50164">
    <property type="entry name" value="GIY_YIG"/>
    <property type="match status" value="1"/>
</dbReference>
<reference evidence="6" key="1">
    <citation type="submission" date="2020-04" db="EMBL/GenBank/DDBJ databases">
        <authorList>
            <person name="Chiriac C."/>
            <person name="Salcher M."/>
            <person name="Ghai R."/>
            <person name="Kavagutti S V."/>
        </authorList>
    </citation>
    <scope>NUCLEOTIDE SEQUENCE</scope>
</reference>
<name>A0A6J5M5D4_9CAUD</name>
<dbReference type="SMART" id="SM00496">
    <property type="entry name" value="IENR2"/>
    <property type="match status" value="7"/>
</dbReference>
<dbReference type="InterPro" id="IPR006350">
    <property type="entry name" value="Intron_endoG1"/>
</dbReference>
<gene>
    <name evidence="6" type="ORF">UFOVP410_160</name>
</gene>
<dbReference type="NCBIfam" id="TIGR01453">
    <property type="entry name" value="grpIintron_endo"/>
    <property type="match status" value="1"/>
</dbReference>
<sequence>MSSTKDIYTVYQIKNLINNKVYIGITTKDPIDRWNQHLKKHFNKNFILYKAMRKYGPDNFHFSIIEQTNNLDHLKELESKYIQEYNSYCFTENSNGYNMTLGGKGLFGYKHSNQTKKKLSEANKGKPLSEETKRKLSEANKGRTLSEEHKRKVSETLKGRTLSEEHKRNLSKAARGKQKIHSEESKRKMRDAKIGKPLSEETKRKLSEAFKGKPRSEETKRKISETLKRKNK</sequence>
<evidence type="ECO:0000256" key="2">
    <source>
        <dbReference type="ARBA" id="ARBA00010045"/>
    </source>
</evidence>
<proteinExistence type="predicted"/>
<dbReference type="GO" id="GO:0004519">
    <property type="term" value="F:endonuclease activity"/>
    <property type="evidence" value="ECO:0007669"/>
    <property type="project" value="UniProtKB-KW"/>
</dbReference>
<feature type="compositionally biased region" description="Basic and acidic residues" evidence="4">
    <location>
        <begin position="180"/>
        <end position="232"/>
    </location>
</feature>
<keyword evidence="3" id="KW-0460">Magnesium</keyword>
<accession>A0A6J5M5D4</accession>
<keyword evidence="6" id="KW-0540">Nuclease</keyword>
<protein>
    <submittedName>
        <fullName evidence="6">GrpIintron_endo, group I intron endonuclease</fullName>
    </submittedName>
</protein>
<organism evidence="6">
    <name type="scientific">uncultured Caudovirales phage</name>
    <dbReference type="NCBI Taxonomy" id="2100421"/>
    <lineage>
        <taxon>Viruses</taxon>
        <taxon>Duplodnaviria</taxon>
        <taxon>Heunggongvirae</taxon>
        <taxon>Uroviricota</taxon>
        <taxon>Caudoviricetes</taxon>
        <taxon>Peduoviridae</taxon>
        <taxon>Maltschvirus</taxon>
        <taxon>Maltschvirus maltsch</taxon>
    </lineage>
</organism>
<dbReference type="Pfam" id="PF01541">
    <property type="entry name" value="GIY-YIG"/>
    <property type="match status" value="1"/>
</dbReference>
<dbReference type="EMBL" id="LR796388">
    <property type="protein sequence ID" value="CAB4141321.1"/>
    <property type="molecule type" value="Genomic_DNA"/>
</dbReference>
<evidence type="ECO:0000256" key="4">
    <source>
        <dbReference type="SAM" id="MobiDB-lite"/>
    </source>
</evidence>
<evidence type="ECO:0000256" key="1">
    <source>
        <dbReference type="ARBA" id="ARBA00001946"/>
    </source>
</evidence>
<evidence type="ECO:0000256" key="3">
    <source>
        <dbReference type="ARBA" id="ARBA00022842"/>
    </source>
</evidence>
<dbReference type="Gene3D" id="3.40.1440.10">
    <property type="entry name" value="GIY-YIG endonuclease"/>
    <property type="match status" value="1"/>
</dbReference>
<evidence type="ECO:0000259" key="5">
    <source>
        <dbReference type="PROSITE" id="PS50164"/>
    </source>
</evidence>
<dbReference type="InterPro" id="IPR035901">
    <property type="entry name" value="GIY-YIG_endonuc_sf"/>
</dbReference>
<evidence type="ECO:0000313" key="6">
    <source>
        <dbReference type="EMBL" id="CAB4141321.1"/>
    </source>
</evidence>
<keyword evidence="6" id="KW-0378">Hydrolase</keyword>
<feature type="compositionally biased region" description="Basic and acidic residues" evidence="4">
    <location>
        <begin position="118"/>
        <end position="168"/>
    </location>
</feature>
<dbReference type="Pfam" id="PF07460">
    <property type="entry name" value="NUMOD3"/>
    <property type="match status" value="3"/>
</dbReference>
<dbReference type="SUPFAM" id="SSF82771">
    <property type="entry name" value="GIY-YIG endonuclease"/>
    <property type="match status" value="1"/>
</dbReference>
<dbReference type="CDD" id="cd10443">
    <property type="entry name" value="GIY-YIG_HE_Tlr8p_PBC-V_like"/>
    <property type="match status" value="1"/>
</dbReference>
<keyword evidence="6" id="KW-0255">Endonuclease</keyword>
<dbReference type="InterPro" id="IPR003611">
    <property type="entry name" value="NUMOD3"/>
</dbReference>
<dbReference type="InterPro" id="IPR000305">
    <property type="entry name" value="GIY-YIG_endonuc"/>
</dbReference>
<comment type="similarity">
    <text evidence="2">To endonucleases of group I introns of fungi and phage.</text>
</comment>
<feature type="region of interest" description="Disordered" evidence="4">
    <location>
        <begin position="115"/>
        <end position="232"/>
    </location>
</feature>
<feature type="domain" description="GIY-YIG" evidence="5">
    <location>
        <begin position="6"/>
        <end position="99"/>
    </location>
</feature>
<comment type="cofactor">
    <cofactor evidence="1">
        <name>Mg(2+)</name>
        <dbReference type="ChEBI" id="CHEBI:18420"/>
    </cofactor>
</comment>
<dbReference type="GO" id="GO:0003677">
    <property type="term" value="F:DNA binding"/>
    <property type="evidence" value="ECO:0007669"/>
    <property type="project" value="InterPro"/>
</dbReference>